<dbReference type="EMBL" id="CP070608">
    <property type="protein sequence ID" value="QSE96078.1"/>
    <property type="molecule type" value="Genomic_DNA"/>
</dbReference>
<dbReference type="GO" id="GO:0016787">
    <property type="term" value="F:hydrolase activity"/>
    <property type="evidence" value="ECO:0007669"/>
    <property type="project" value="UniProtKB-KW"/>
</dbReference>
<reference evidence="2" key="1">
    <citation type="submission" date="2021-02" db="EMBL/GenBank/DDBJ databases">
        <title>Fulvivirga sp. S481 isolated from sea water.</title>
        <authorList>
            <person name="Bae S.S."/>
            <person name="Baek K."/>
        </authorList>
    </citation>
    <scope>NUCLEOTIDE SEQUENCE</scope>
    <source>
        <strain evidence="2">S481</strain>
    </source>
</reference>
<dbReference type="KEGG" id="fuv:JR347_10665"/>
<evidence type="ECO:0000313" key="2">
    <source>
        <dbReference type="EMBL" id="QSE96078.1"/>
    </source>
</evidence>
<organism evidence="2 3">
    <name type="scientific">Fulvivirga lutea</name>
    <dbReference type="NCBI Taxonomy" id="2810512"/>
    <lineage>
        <taxon>Bacteria</taxon>
        <taxon>Pseudomonadati</taxon>
        <taxon>Bacteroidota</taxon>
        <taxon>Cytophagia</taxon>
        <taxon>Cytophagales</taxon>
        <taxon>Fulvivirgaceae</taxon>
        <taxon>Fulvivirga</taxon>
    </lineage>
</organism>
<protein>
    <submittedName>
        <fullName evidence="2">Ligase-associated DNA damage response endonuclease PdeM</fullName>
        <ecNumber evidence="2">3.1.-.-</ecNumber>
    </submittedName>
</protein>
<dbReference type="Pfam" id="PF00149">
    <property type="entry name" value="Metallophos"/>
    <property type="match status" value="1"/>
</dbReference>
<dbReference type="Proteomes" id="UP000662783">
    <property type="component" value="Chromosome"/>
</dbReference>
<dbReference type="InterPro" id="IPR029052">
    <property type="entry name" value="Metallo-depent_PP-like"/>
</dbReference>
<gene>
    <name evidence="2" type="primary">pdeM</name>
    <name evidence="2" type="ORF">JR347_10665</name>
</gene>
<dbReference type="RefSeq" id="WP_205720591.1">
    <property type="nucleotide sequence ID" value="NZ_CP070608.1"/>
</dbReference>
<dbReference type="SUPFAM" id="SSF56300">
    <property type="entry name" value="Metallo-dependent phosphatases"/>
    <property type="match status" value="1"/>
</dbReference>
<keyword evidence="2" id="KW-0436">Ligase</keyword>
<dbReference type="InterPro" id="IPR026336">
    <property type="entry name" value="PdeM-like"/>
</dbReference>
<sequence>MQEYVLHGVLLNLLKEKAIFIPENRTLLISDLHLGKVNHFRRSGIPVPQKANDRNIELLIGLLQQQKPERVIFLGDLFHSHYNSEWEVFGQVLKAFPEMQFELVQGNHDIMSPYQYDKLKILVHKDQLQLSSLLLSHEPLQEFEGYNLAGHIHPAVKLRGSARQSLRLPCFHFGEKQGLMPAFGEFTGAYTITPKKGDDVFVIMEETVVKVG</sequence>
<dbReference type="GO" id="GO:0016874">
    <property type="term" value="F:ligase activity"/>
    <property type="evidence" value="ECO:0007669"/>
    <property type="project" value="UniProtKB-KW"/>
</dbReference>
<dbReference type="InterPro" id="IPR004843">
    <property type="entry name" value="Calcineurin-like_PHP"/>
</dbReference>
<dbReference type="PANTHER" id="PTHR39323:SF1">
    <property type="entry name" value="BLR1149 PROTEIN"/>
    <property type="match status" value="1"/>
</dbReference>
<evidence type="ECO:0000259" key="1">
    <source>
        <dbReference type="Pfam" id="PF00149"/>
    </source>
</evidence>
<name>A0A974WIQ0_9BACT</name>
<proteinExistence type="predicted"/>
<dbReference type="PIRSF" id="PIRSF000887">
    <property type="entry name" value="Pesterase_MJ0037"/>
    <property type="match status" value="1"/>
</dbReference>
<keyword evidence="2" id="KW-0255">Endonuclease</keyword>
<dbReference type="InterPro" id="IPR024173">
    <property type="entry name" value="Pesterase_MJ0037-like"/>
</dbReference>
<accession>A0A974WIQ0</accession>
<keyword evidence="2" id="KW-0540">Nuclease</keyword>
<dbReference type="Gene3D" id="3.60.21.10">
    <property type="match status" value="1"/>
</dbReference>
<keyword evidence="2" id="KW-0378">Hydrolase</keyword>
<dbReference type="EC" id="3.1.-.-" evidence="2"/>
<dbReference type="GO" id="GO:0004519">
    <property type="term" value="F:endonuclease activity"/>
    <property type="evidence" value="ECO:0007669"/>
    <property type="project" value="UniProtKB-KW"/>
</dbReference>
<dbReference type="AlphaFoldDB" id="A0A974WIQ0"/>
<feature type="domain" description="Calcineurin-like phosphoesterase" evidence="1">
    <location>
        <begin position="25"/>
        <end position="150"/>
    </location>
</feature>
<evidence type="ECO:0000313" key="3">
    <source>
        <dbReference type="Proteomes" id="UP000662783"/>
    </source>
</evidence>
<dbReference type="NCBIfam" id="TIGR04123">
    <property type="entry name" value="P_estr_lig_assc"/>
    <property type="match status" value="1"/>
</dbReference>
<keyword evidence="3" id="KW-1185">Reference proteome</keyword>
<dbReference type="PANTHER" id="PTHR39323">
    <property type="entry name" value="BLR1149 PROTEIN"/>
    <property type="match status" value="1"/>
</dbReference>